<evidence type="ECO:0000313" key="20">
    <source>
        <dbReference type="EMBL" id="UZZ44260.1"/>
    </source>
</evidence>
<dbReference type="AlphaFoldDB" id="A0A9E8LQH5"/>
<feature type="transmembrane region" description="Helical" evidence="18">
    <location>
        <begin position="306"/>
        <end position="328"/>
    </location>
</feature>
<keyword evidence="12 18" id="KW-1133">Transmembrane helix</keyword>
<dbReference type="EC" id="7.1.1.2" evidence="4 18"/>
<comment type="function">
    <text evidence="18">Core subunit of the mitochondrial membrane respiratory chain NADH dehydrogenase (Complex I) which catalyzes electron transfer from NADH through the respiratory chain, using ubiquinone as an electron acceptor. Essential for the catalytic activity and assembly of complex I.</text>
</comment>
<evidence type="ECO:0000256" key="1">
    <source>
        <dbReference type="ARBA" id="ARBA00003257"/>
    </source>
</evidence>
<feature type="transmembrane region" description="Helical" evidence="18">
    <location>
        <begin position="119"/>
        <end position="136"/>
    </location>
</feature>
<evidence type="ECO:0000256" key="13">
    <source>
        <dbReference type="ARBA" id="ARBA00023027"/>
    </source>
</evidence>
<evidence type="ECO:0000256" key="18">
    <source>
        <dbReference type="RuleBase" id="RU003403"/>
    </source>
</evidence>
<evidence type="ECO:0000256" key="8">
    <source>
        <dbReference type="ARBA" id="ARBA00022692"/>
    </source>
</evidence>
<feature type="transmembrane region" description="Helical" evidence="18">
    <location>
        <begin position="261"/>
        <end position="282"/>
    </location>
</feature>
<keyword evidence="9 18" id="KW-0999">Mitochondrion inner membrane</keyword>
<reference evidence="20" key="1">
    <citation type="submission" date="2021-11" db="EMBL/GenBank/DDBJ databases">
        <authorList>
            <person name="Ge X.-Y."/>
            <person name="Peng L."/>
            <person name="Sun C.-H."/>
            <person name="Wang B.-X."/>
        </authorList>
    </citation>
    <scope>NUCLEOTIDE SEQUENCE</scope>
</reference>
<dbReference type="RefSeq" id="YP_010586459.1">
    <property type="nucleotide sequence ID" value="NC_069277.1"/>
</dbReference>
<keyword evidence="8 18" id="KW-0812">Transmembrane</keyword>
<dbReference type="Pfam" id="PF00361">
    <property type="entry name" value="Proton_antipo_M"/>
    <property type="match status" value="1"/>
</dbReference>
<comment type="function">
    <text evidence="1">Core subunit of the mitochondrial membrane respiratory chain NADH dehydrogenase (Complex I) that is believed to belong to the minimal assembly required for catalysis. Complex I functions in the transfer of electrons from NADH to the respiratory chain. The immediate electron acceptor for the enzyme is believed to be ubiquinone.</text>
</comment>
<dbReference type="InterPro" id="IPR001750">
    <property type="entry name" value="ND/Mrp_TM"/>
</dbReference>
<dbReference type="PRINTS" id="PR01436">
    <property type="entry name" value="NADHDHGNASE2"/>
</dbReference>
<dbReference type="InterPro" id="IPR003917">
    <property type="entry name" value="NADH_UbQ_OxRdtase_chain2"/>
</dbReference>
<reference evidence="20" key="2">
    <citation type="journal article" date="2022" name="Syst. Entomol.">
        <title>Massive gene rearrangements of mitochondrial genomes and implications for the phylogeny of Trichoptera (Insecta).</title>
        <authorList>
            <person name="Ge X."/>
            <person name="Peng L."/>
            <person name="Vogler A.P."/>
            <person name="Morse J.C."/>
            <person name="Yang L."/>
            <person name="Sun C."/>
            <person name="Wang B."/>
        </authorList>
    </citation>
    <scope>NUCLEOTIDE SEQUENCE</scope>
</reference>
<comment type="subcellular location">
    <subcellularLocation>
        <location evidence="2 18">Mitochondrion inner membrane</location>
        <topology evidence="2 18">Multi-pass membrane protein</topology>
    </subcellularLocation>
</comment>
<evidence type="ECO:0000256" key="2">
    <source>
        <dbReference type="ARBA" id="ARBA00004448"/>
    </source>
</evidence>
<feature type="transmembrane region" description="Helical" evidence="18">
    <location>
        <begin position="83"/>
        <end position="107"/>
    </location>
</feature>
<dbReference type="InterPro" id="IPR050175">
    <property type="entry name" value="Complex_I_Subunit_2"/>
</dbReference>
<name>A0A9E8LQH5_9NEOP</name>
<comment type="similarity">
    <text evidence="3 18">Belongs to the complex I subunit 2 family.</text>
</comment>
<evidence type="ECO:0000256" key="7">
    <source>
        <dbReference type="ARBA" id="ARBA00022660"/>
    </source>
</evidence>
<evidence type="ECO:0000256" key="17">
    <source>
        <dbReference type="ARBA" id="ARBA00049551"/>
    </source>
</evidence>
<feature type="transmembrane region" description="Helical" evidence="18">
    <location>
        <begin position="176"/>
        <end position="206"/>
    </location>
</feature>
<evidence type="ECO:0000256" key="9">
    <source>
        <dbReference type="ARBA" id="ARBA00022792"/>
    </source>
</evidence>
<evidence type="ECO:0000256" key="6">
    <source>
        <dbReference type="ARBA" id="ARBA00022448"/>
    </source>
</evidence>
<evidence type="ECO:0000256" key="3">
    <source>
        <dbReference type="ARBA" id="ARBA00007012"/>
    </source>
</evidence>
<keyword evidence="13 18" id="KW-0520">NAD</keyword>
<evidence type="ECO:0000256" key="16">
    <source>
        <dbReference type="ARBA" id="ARBA00023136"/>
    </source>
</evidence>
<dbReference type="GO" id="GO:0005743">
    <property type="term" value="C:mitochondrial inner membrane"/>
    <property type="evidence" value="ECO:0007669"/>
    <property type="project" value="UniProtKB-SubCell"/>
</dbReference>
<keyword evidence="16 18" id="KW-0472">Membrane</keyword>
<dbReference type="GeneID" id="77426324"/>
<dbReference type="CTD" id="4536"/>
<evidence type="ECO:0000256" key="10">
    <source>
        <dbReference type="ARBA" id="ARBA00022967"/>
    </source>
</evidence>
<dbReference type="PANTHER" id="PTHR46552">
    <property type="entry name" value="NADH-UBIQUINONE OXIDOREDUCTASE CHAIN 2"/>
    <property type="match status" value="1"/>
</dbReference>
<keyword evidence="15 18" id="KW-0496">Mitochondrion</keyword>
<keyword evidence="10 18" id="KW-1278">Translocase</keyword>
<feature type="transmembrane region" description="Helical" evidence="18">
    <location>
        <begin position="20"/>
        <end position="47"/>
    </location>
</feature>
<feature type="domain" description="NADH:quinone oxidoreductase/Mrp antiporter transmembrane" evidence="19">
    <location>
        <begin position="25"/>
        <end position="276"/>
    </location>
</feature>
<feature type="transmembrane region" description="Helical" evidence="18">
    <location>
        <begin position="142"/>
        <end position="164"/>
    </location>
</feature>
<sequence>MIINFSNLMFITLNIMSTLYMISANCWINCFLAMEINLFFFIPMIFSPNLFNMEMIMKYFIIQVTSSIMILLCILYYKNFIFNLILIILMNFCLLMKLGSVPFHYWYIEISNIISWKMFFMLSTWQKLGPMMILLYNFNEYIMIFSIIMNSTIGMLGGLNQISLKKIMSFSSINHLSWIIASSMISEIMMMIYIFTYTMMMFFIMMKFEQMNLINIFQLFFFKKKMMIMISFFIYFMSLGGLPPLMGFIPKWLTINKLMENKFILVSVILIMSSLINLYYYFKIVYYMNLNKNYKINFFIEYNFKFSFYLFNYLIMTNLSYLLIYMFYY</sequence>
<keyword evidence="11 18" id="KW-0249">Electron transport</keyword>
<dbReference type="PANTHER" id="PTHR46552:SF1">
    <property type="entry name" value="NADH-UBIQUINONE OXIDOREDUCTASE CHAIN 2"/>
    <property type="match status" value="1"/>
</dbReference>
<evidence type="ECO:0000256" key="11">
    <source>
        <dbReference type="ARBA" id="ARBA00022982"/>
    </source>
</evidence>
<dbReference type="GO" id="GO:0006120">
    <property type="term" value="P:mitochondrial electron transport, NADH to ubiquinone"/>
    <property type="evidence" value="ECO:0007669"/>
    <property type="project" value="InterPro"/>
</dbReference>
<evidence type="ECO:0000256" key="12">
    <source>
        <dbReference type="ARBA" id="ARBA00022989"/>
    </source>
</evidence>
<proteinExistence type="inferred from homology"/>
<evidence type="ECO:0000259" key="19">
    <source>
        <dbReference type="Pfam" id="PF00361"/>
    </source>
</evidence>
<dbReference type="GO" id="GO:0008137">
    <property type="term" value="F:NADH dehydrogenase (ubiquinone) activity"/>
    <property type="evidence" value="ECO:0007669"/>
    <property type="project" value="UniProtKB-EC"/>
</dbReference>
<dbReference type="EMBL" id="OL678041">
    <property type="protein sequence ID" value="UZZ44260.1"/>
    <property type="molecule type" value="Genomic_DNA"/>
</dbReference>
<evidence type="ECO:0000256" key="4">
    <source>
        <dbReference type="ARBA" id="ARBA00012944"/>
    </source>
</evidence>
<keyword evidence="7 18" id="KW-0679">Respiratory chain</keyword>
<keyword evidence="14 18" id="KW-0830">Ubiquinone</keyword>
<keyword evidence="6" id="KW-0813">Transport</keyword>
<geneLocation type="mitochondrion" evidence="20"/>
<protein>
    <recommendedName>
        <fullName evidence="5 18">NADH-ubiquinone oxidoreductase chain 2</fullName>
        <ecNumber evidence="4 18">7.1.1.2</ecNumber>
    </recommendedName>
</protein>
<evidence type="ECO:0000256" key="5">
    <source>
        <dbReference type="ARBA" id="ARBA00021008"/>
    </source>
</evidence>
<feature type="transmembrane region" description="Helical" evidence="18">
    <location>
        <begin position="59"/>
        <end position="77"/>
    </location>
</feature>
<organism evidence="20">
    <name type="scientific">Plectrocnemia tortosa</name>
    <dbReference type="NCBI Taxonomy" id="623669"/>
    <lineage>
        <taxon>Eukaryota</taxon>
        <taxon>Metazoa</taxon>
        <taxon>Ecdysozoa</taxon>
        <taxon>Arthropoda</taxon>
        <taxon>Hexapoda</taxon>
        <taxon>Insecta</taxon>
        <taxon>Pterygota</taxon>
        <taxon>Neoptera</taxon>
        <taxon>Endopterygota</taxon>
        <taxon>Trichoptera</taxon>
        <taxon>Annulipalpia</taxon>
        <taxon>Psychomyioidea</taxon>
        <taxon>Polycentropodidae</taxon>
        <taxon>Polycentropodinae</taxon>
        <taxon>Plectrocnemia</taxon>
    </lineage>
</organism>
<feature type="transmembrane region" description="Helical" evidence="18">
    <location>
        <begin position="226"/>
        <end position="249"/>
    </location>
</feature>
<evidence type="ECO:0000256" key="15">
    <source>
        <dbReference type="ARBA" id="ARBA00023128"/>
    </source>
</evidence>
<accession>A0A9E8LQH5</accession>
<comment type="catalytic activity">
    <reaction evidence="17 18">
        <text>a ubiquinone + NADH + 5 H(+)(in) = a ubiquinol + NAD(+) + 4 H(+)(out)</text>
        <dbReference type="Rhea" id="RHEA:29091"/>
        <dbReference type="Rhea" id="RHEA-COMP:9565"/>
        <dbReference type="Rhea" id="RHEA-COMP:9566"/>
        <dbReference type="ChEBI" id="CHEBI:15378"/>
        <dbReference type="ChEBI" id="CHEBI:16389"/>
        <dbReference type="ChEBI" id="CHEBI:17976"/>
        <dbReference type="ChEBI" id="CHEBI:57540"/>
        <dbReference type="ChEBI" id="CHEBI:57945"/>
        <dbReference type="EC" id="7.1.1.2"/>
    </reaction>
</comment>
<gene>
    <name evidence="20" type="primary">ND2</name>
</gene>
<evidence type="ECO:0000256" key="14">
    <source>
        <dbReference type="ARBA" id="ARBA00023075"/>
    </source>
</evidence>